<dbReference type="InterPro" id="IPR018247">
    <property type="entry name" value="EF_Hand_1_Ca_BS"/>
</dbReference>
<dbReference type="PROSITE" id="PS00018">
    <property type="entry name" value="EF_HAND_1"/>
    <property type="match status" value="4"/>
</dbReference>
<reference evidence="10" key="1">
    <citation type="submission" date="2021-05" db="EMBL/GenBank/DDBJ databases">
        <title>The genome of the haptophyte Pavlova lutheri (Diacronema luteri, Pavlovales) - a model for lipid biosynthesis in eukaryotic algae.</title>
        <authorList>
            <person name="Hulatt C.J."/>
            <person name="Posewitz M.C."/>
        </authorList>
    </citation>
    <scope>NUCLEOTIDE SEQUENCE</scope>
    <source>
        <strain evidence="10">NIVA-4/92</strain>
    </source>
</reference>
<organism evidence="10 11">
    <name type="scientific">Diacronema lutheri</name>
    <name type="common">Unicellular marine alga</name>
    <name type="synonym">Monochrysis lutheri</name>
    <dbReference type="NCBI Taxonomy" id="2081491"/>
    <lineage>
        <taxon>Eukaryota</taxon>
        <taxon>Haptista</taxon>
        <taxon>Haptophyta</taxon>
        <taxon>Pavlovophyceae</taxon>
        <taxon>Pavlovales</taxon>
        <taxon>Pavlovaceae</taxon>
        <taxon>Diacronema</taxon>
    </lineage>
</organism>
<dbReference type="GO" id="GO:0005509">
    <property type="term" value="F:calcium ion binding"/>
    <property type="evidence" value="ECO:0007669"/>
    <property type="project" value="InterPro"/>
</dbReference>
<keyword evidence="7" id="KW-0175">Coiled coil</keyword>
<evidence type="ECO:0008006" key="12">
    <source>
        <dbReference type="Google" id="ProtNLM"/>
    </source>
</evidence>
<dbReference type="Pfam" id="PF13913">
    <property type="entry name" value="zf-C2HC_2"/>
    <property type="match status" value="4"/>
</dbReference>
<dbReference type="InterPro" id="IPR050145">
    <property type="entry name" value="Centrin_CML-like"/>
</dbReference>
<feature type="domain" description="C2HC/C3H-type" evidence="9">
    <location>
        <begin position="411"/>
        <end position="440"/>
    </location>
</feature>
<sequence length="470" mass="50750">MPPSTWKPCTHCGQQFGSSSLDMHIKRCRMRPDVLAEAELRAEEGWSRPPPVADWEHCPNCGEQYGKIAIQGHVRKCRKLRPHGANGYGPGAAQGAAKQSAANLVARAESHADRMRAIFDRFDVDKDGVLSREELATCIRQCFPSRPDDAASLVADFDRADVDKSGSIDFEEFVAHHNELASTSTRFDQAADMFKKFDVNKDGFLSKDEFLSLLNQIFPEHCDEVDEIFEREWAVADADGSGEVSYDEFCRYFDRLLKLFQDEEEPDDAELDGELVPCDGCSLTFLPSKLEEHRRSCAAVKALEEAKAAQDEAEAKLKAALAELDAAKAAAAAATTQAAEDAAAAAAAAAGDASKAAEATRRAAEAEARRRAQEEAAAAKRAAAVAAKDAADREAAEARAAGVTDSFTPSAFVACADCGRKFFPDRLPVHKRVCSKRKVSGIRATTTDGALRGSVYVTSIGNYGSDVSGM</sequence>
<dbReference type="EMBL" id="JAGTXO010000010">
    <property type="protein sequence ID" value="KAG8465709.1"/>
    <property type="molecule type" value="Genomic_DNA"/>
</dbReference>
<evidence type="ECO:0000259" key="8">
    <source>
        <dbReference type="PROSITE" id="PS50222"/>
    </source>
</evidence>
<dbReference type="OrthoDB" id="343296at2759"/>
<evidence type="ECO:0000313" key="11">
    <source>
        <dbReference type="Proteomes" id="UP000751190"/>
    </source>
</evidence>
<feature type="domain" description="EF-hand" evidence="8">
    <location>
        <begin position="148"/>
        <end position="183"/>
    </location>
</feature>
<dbReference type="Proteomes" id="UP000751190">
    <property type="component" value="Unassembled WGS sequence"/>
</dbReference>
<evidence type="ECO:0000256" key="6">
    <source>
        <dbReference type="PROSITE-ProRule" id="PRU01371"/>
    </source>
</evidence>
<dbReference type="InterPro" id="IPR002048">
    <property type="entry name" value="EF_hand_dom"/>
</dbReference>
<dbReference type="SMART" id="SM00054">
    <property type="entry name" value="EFh"/>
    <property type="match status" value="4"/>
</dbReference>
<gene>
    <name evidence="10" type="ORF">KFE25_003016</name>
</gene>
<evidence type="ECO:0000256" key="2">
    <source>
        <dbReference type="ARBA" id="ARBA00022737"/>
    </source>
</evidence>
<evidence type="ECO:0000256" key="5">
    <source>
        <dbReference type="ARBA" id="ARBA00022837"/>
    </source>
</evidence>
<proteinExistence type="predicted"/>
<dbReference type="PANTHER" id="PTHR23050">
    <property type="entry name" value="CALCIUM BINDING PROTEIN"/>
    <property type="match status" value="1"/>
</dbReference>
<evidence type="ECO:0000256" key="3">
    <source>
        <dbReference type="ARBA" id="ARBA00022771"/>
    </source>
</evidence>
<feature type="coiled-coil region" evidence="7">
    <location>
        <begin position="299"/>
        <end position="389"/>
    </location>
</feature>
<dbReference type="Pfam" id="PF13499">
    <property type="entry name" value="EF-hand_7"/>
    <property type="match status" value="2"/>
</dbReference>
<keyword evidence="3 6" id="KW-0863">Zinc-finger</keyword>
<evidence type="ECO:0000256" key="1">
    <source>
        <dbReference type="ARBA" id="ARBA00022723"/>
    </source>
</evidence>
<name>A0A8J5XSF5_DIALT</name>
<dbReference type="GO" id="GO:0008270">
    <property type="term" value="F:zinc ion binding"/>
    <property type="evidence" value="ECO:0007669"/>
    <property type="project" value="UniProtKB-KW"/>
</dbReference>
<feature type="domain" description="EF-hand" evidence="8">
    <location>
        <begin position="185"/>
        <end position="220"/>
    </location>
</feature>
<evidence type="ECO:0000256" key="4">
    <source>
        <dbReference type="ARBA" id="ARBA00022833"/>
    </source>
</evidence>
<dbReference type="FunFam" id="1.10.238.10:FF:000003">
    <property type="entry name" value="Calmodulin A"/>
    <property type="match status" value="1"/>
</dbReference>
<evidence type="ECO:0000259" key="9">
    <source>
        <dbReference type="PROSITE" id="PS52027"/>
    </source>
</evidence>
<dbReference type="PROSITE" id="PS50222">
    <property type="entry name" value="EF_HAND_2"/>
    <property type="match status" value="4"/>
</dbReference>
<keyword evidence="4" id="KW-0862">Zinc</keyword>
<keyword evidence="11" id="KW-1185">Reference proteome</keyword>
<dbReference type="OMA" id="FEREWAV"/>
<keyword evidence="5" id="KW-0106">Calcium</keyword>
<protein>
    <recommendedName>
        <fullName evidence="12">Calmodulin</fullName>
    </recommendedName>
</protein>
<dbReference type="InterPro" id="IPR011992">
    <property type="entry name" value="EF-hand-dom_pair"/>
</dbReference>
<dbReference type="InterPro" id="IPR049899">
    <property type="entry name" value="Znf_C2HC_C3H"/>
</dbReference>
<evidence type="ECO:0000256" key="7">
    <source>
        <dbReference type="SAM" id="Coils"/>
    </source>
</evidence>
<feature type="domain" description="EF-hand" evidence="8">
    <location>
        <begin position="224"/>
        <end position="259"/>
    </location>
</feature>
<dbReference type="SUPFAM" id="SSF47473">
    <property type="entry name" value="EF-hand"/>
    <property type="match status" value="1"/>
</dbReference>
<keyword evidence="1" id="KW-0479">Metal-binding</keyword>
<comment type="caution">
    <text evidence="10">The sequence shown here is derived from an EMBL/GenBank/DDBJ whole genome shotgun (WGS) entry which is preliminary data.</text>
</comment>
<evidence type="ECO:0000313" key="10">
    <source>
        <dbReference type="EMBL" id="KAG8465709.1"/>
    </source>
</evidence>
<dbReference type="Gene3D" id="3.30.160.60">
    <property type="entry name" value="Classic Zinc Finger"/>
    <property type="match status" value="1"/>
</dbReference>
<feature type="domain" description="EF-hand" evidence="8">
    <location>
        <begin position="110"/>
        <end position="145"/>
    </location>
</feature>
<dbReference type="AlphaFoldDB" id="A0A8J5XSF5"/>
<dbReference type="PROSITE" id="PS52027">
    <property type="entry name" value="ZF_C2HC_C3H"/>
    <property type="match status" value="1"/>
</dbReference>
<keyword evidence="2" id="KW-0677">Repeat</keyword>
<dbReference type="Gene3D" id="1.10.238.10">
    <property type="entry name" value="EF-hand"/>
    <property type="match status" value="2"/>
</dbReference>
<accession>A0A8J5XSF5</accession>